<evidence type="ECO:0000256" key="5">
    <source>
        <dbReference type="SAM" id="Phobius"/>
    </source>
</evidence>
<feature type="transmembrane region" description="Helical" evidence="5">
    <location>
        <begin position="313"/>
        <end position="332"/>
    </location>
</feature>
<dbReference type="InterPro" id="IPR009056">
    <property type="entry name" value="Cyt_c-like_dom"/>
</dbReference>
<feature type="transmembrane region" description="Helical" evidence="5">
    <location>
        <begin position="338"/>
        <end position="359"/>
    </location>
</feature>
<feature type="domain" description="Cytochrome c" evidence="6">
    <location>
        <begin position="392"/>
        <end position="501"/>
    </location>
</feature>
<feature type="transmembrane region" description="Helical" evidence="5">
    <location>
        <begin position="280"/>
        <end position="301"/>
    </location>
</feature>
<proteinExistence type="predicted"/>
<dbReference type="GO" id="GO:0020037">
    <property type="term" value="F:heme binding"/>
    <property type="evidence" value="ECO:0007669"/>
    <property type="project" value="InterPro"/>
</dbReference>
<keyword evidence="2 4" id="KW-0479">Metal-binding</keyword>
<keyword evidence="1 4" id="KW-0349">Heme</keyword>
<dbReference type="AlphaFoldDB" id="A0A9J7BST4"/>
<name>A0A9J7BST4_9BACT</name>
<dbReference type="InterPro" id="IPR003468">
    <property type="entry name" value="Cyt_c_oxidase_monohaem-su/FixO"/>
</dbReference>
<feature type="transmembrane region" description="Helical" evidence="5">
    <location>
        <begin position="12"/>
        <end position="31"/>
    </location>
</feature>
<feature type="transmembrane region" description="Helical" evidence="5">
    <location>
        <begin position="96"/>
        <end position="117"/>
    </location>
</feature>
<keyword evidence="5" id="KW-0812">Transmembrane</keyword>
<evidence type="ECO:0000259" key="6">
    <source>
        <dbReference type="PROSITE" id="PS51007"/>
    </source>
</evidence>
<evidence type="ECO:0000313" key="8">
    <source>
        <dbReference type="Proteomes" id="UP001059380"/>
    </source>
</evidence>
<evidence type="ECO:0000256" key="2">
    <source>
        <dbReference type="ARBA" id="ARBA00022723"/>
    </source>
</evidence>
<feature type="transmembrane region" description="Helical" evidence="5">
    <location>
        <begin position="190"/>
        <end position="211"/>
    </location>
</feature>
<gene>
    <name evidence="7" type="ORF">MOP44_06930</name>
</gene>
<dbReference type="RefSeq" id="WP_260795259.1">
    <property type="nucleotide sequence ID" value="NZ_CP093313.1"/>
</dbReference>
<dbReference type="SUPFAM" id="SSF103473">
    <property type="entry name" value="MFS general substrate transporter"/>
    <property type="match status" value="1"/>
</dbReference>
<dbReference type="EMBL" id="CP093313">
    <property type="protein sequence ID" value="UWZ85671.1"/>
    <property type="molecule type" value="Genomic_DNA"/>
</dbReference>
<dbReference type="PROSITE" id="PS51007">
    <property type="entry name" value="CYTC"/>
    <property type="match status" value="2"/>
</dbReference>
<dbReference type="Pfam" id="PF13442">
    <property type="entry name" value="Cytochrome_CBB3"/>
    <property type="match status" value="1"/>
</dbReference>
<dbReference type="Pfam" id="PF02433">
    <property type="entry name" value="FixO"/>
    <property type="match status" value="1"/>
</dbReference>
<sequence length="631" mass="66844">MRTRAMDGWRGVTLIAITYVYFLIFAQFAFLARLAELGVAGVGVKIVLAAMAVGGVLASLLAPGLVLFAVHATGVRAGFALCGAAALLSLLALNTAAAACIAFLIGVGVGLLTVTLVTHLRDWTGTEHALLKVGLGTGLGYFACNVPWLFAATPERQAIVAAILCAIGLWVAGDPVPAPERAVTLPRTSFARVLAGFAALVWLDSAAFYIIQHAPALKAGTWMGAAHLWTNAVIHLGVALLAALLLTRKGFGFVLAGAFVVLAIACILLMNPAHALQASLFYPAGVSLYSVALVAYPSFLTSAISPVQRGRQAGLIYAVAGWIGSALGIGMGQNLGHVPLAFVAAAGVVVLGPALFYLFRERGKEVIALGGAGLAALVLSAADRRHAAPELSQAERGREVYISEGCIHCHSHYVRPNTADVLMWGPTESLEQIHLEKPPLIGNRRQGPDLAEVGARRSPLWLKVHLITPAEISGRSIMPSYGFLFDDERGDDLVAYLASLHSGDLQQHAAEQDAWSPSDAAMHRASAAEGAQVYHVFCATCHDPNGVTRRKWGASFTTPPLDLRSGPLRYVRDADAGARQAHFARIARFGIRATDMPGHEYLSDQQIASVSLWFMQARTSTAPLISQETKQ</sequence>
<dbReference type="SUPFAM" id="SSF46626">
    <property type="entry name" value="Cytochrome c"/>
    <property type="match status" value="2"/>
</dbReference>
<evidence type="ECO:0000313" key="7">
    <source>
        <dbReference type="EMBL" id="UWZ85671.1"/>
    </source>
</evidence>
<feature type="transmembrane region" description="Helical" evidence="5">
    <location>
        <begin position="226"/>
        <end position="246"/>
    </location>
</feature>
<feature type="domain" description="Cytochrome c" evidence="6">
    <location>
        <begin position="525"/>
        <end position="618"/>
    </location>
</feature>
<keyword evidence="5" id="KW-1133">Transmembrane helix</keyword>
<feature type="transmembrane region" description="Helical" evidence="5">
    <location>
        <begin position="65"/>
        <end position="90"/>
    </location>
</feature>
<keyword evidence="5" id="KW-0472">Membrane</keyword>
<evidence type="ECO:0000256" key="3">
    <source>
        <dbReference type="ARBA" id="ARBA00023004"/>
    </source>
</evidence>
<feature type="transmembrane region" description="Helical" evidence="5">
    <location>
        <begin position="253"/>
        <end position="274"/>
    </location>
</feature>
<dbReference type="GO" id="GO:0046872">
    <property type="term" value="F:metal ion binding"/>
    <property type="evidence" value="ECO:0007669"/>
    <property type="project" value="UniProtKB-KW"/>
</dbReference>
<evidence type="ECO:0000256" key="4">
    <source>
        <dbReference type="PROSITE-ProRule" id="PRU00433"/>
    </source>
</evidence>
<dbReference type="GO" id="GO:0009055">
    <property type="term" value="F:electron transfer activity"/>
    <property type="evidence" value="ECO:0007669"/>
    <property type="project" value="InterPro"/>
</dbReference>
<reference evidence="7" key="1">
    <citation type="submission" date="2021-04" db="EMBL/GenBank/DDBJ databases">
        <title>Phylogenetic analysis of Acidobacteriaceae.</title>
        <authorList>
            <person name="Qiu L."/>
            <person name="Zhang Q."/>
        </authorList>
    </citation>
    <scope>NUCLEOTIDE SEQUENCE</scope>
    <source>
        <strain evidence="7">DSM 25168</strain>
    </source>
</reference>
<feature type="transmembrane region" description="Helical" evidence="5">
    <location>
        <begin position="366"/>
        <end position="382"/>
    </location>
</feature>
<keyword evidence="8" id="KW-1185">Reference proteome</keyword>
<dbReference type="KEGG" id="orp:MOP44_06930"/>
<protein>
    <submittedName>
        <fullName evidence="7">Cbb3-type cytochrome c oxidase subunit II</fullName>
    </submittedName>
</protein>
<organism evidence="7 8">
    <name type="scientific">Occallatibacter riparius</name>
    <dbReference type="NCBI Taxonomy" id="1002689"/>
    <lineage>
        <taxon>Bacteria</taxon>
        <taxon>Pseudomonadati</taxon>
        <taxon>Acidobacteriota</taxon>
        <taxon>Terriglobia</taxon>
        <taxon>Terriglobales</taxon>
        <taxon>Acidobacteriaceae</taxon>
        <taxon>Occallatibacter</taxon>
    </lineage>
</organism>
<feature type="transmembrane region" description="Helical" evidence="5">
    <location>
        <begin position="157"/>
        <end position="178"/>
    </location>
</feature>
<keyword evidence="3 4" id="KW-0408">Iron</keyword>
<dbReference type="InterPro" id="IPR036259">
    <property type="entry name" value="MFS_trans_sf"/>
</dbReference>
<dbReference type="Proteomes" id="UP001059380">
    <property type="component" value="Chromosome"/>
</dbReference>
<feature type="transmembrane region" description="Helical" evidence="5">
    <location>
        <begin position="129"/>
        <end position="151"/>
    </location>
</feature>
<evidence type="ECO:0000256" key="1">
    <source>
        <dbReference type="ARBA" id="ARBA00022617"/>
    </source>
</evidence>
<accession>A0A9J7BST4</accession>
<feature type="transmembrane region" description="Helical" evidence="5">
    <location>
        <begin position="37"/>
        <end position="58"/>
    </location>
</feature>
<dbReference type="InterPro" id="IPR036909">
    <property type="entry name" value="Cyt_c-like_dom_sf"/>
</dbReference>
<dbReference type="Gene3D" id="1.10.760.10">
    <property type="entry name" value="Cytochrome c-like domain"/>
    <property type="match status" value="2"/>
</dbReference>